<evidence type="ECO:0000313" key="3">
    <source>
        <dbReference type="Proteomes" id="UP000605427"/>
    </source>
</evidence>
<dbReference type="SUPFAM" id="SSF46689">
    <property type="entry name" value="Homeodomain-like"/>
    <property type="match status" value="1"/>
</dbReference>
<proteinExistence type="predicted"/>
<evidence type="ECO:0000259" key="1">
    <source>
        <dbReference type="Pfam" id="PF13518"/>
    </source>
</evidence>
<organism evidence="2 3">
    <name type="scientific">Saccharibacillus endophyticus</name>
    <dbReference type="NCBI Taxonomy" id="2060666"/>
    <lineage>
        <taxon>Bacteria</taxon>
        <taxon>Bacillati</taxon>
        <taxon>Bacillota</taxon>
        <taxon>Bacilli</taxon>
        <taxon>Bacillales</taxon>
        <taxon>Paenibacillaceae</taxon>
        <taxon>Saccharibacillus</taxon>
    </lineage>
</organism>
<sequence>MATKGQTFCKYSYETKLKAVQMRMDGMTKKQVAKELGIYDLNRLKIWMRKYKAEGELGLIDHRGRREDAYLEQDFMETEMAAQSV</sequence>
<protein>
    <recommendedName>
        <fullName evidence="1">Insertion element IS150 protein InsJ-like helix-turn-helix domain-containing protein</fullName>
    </recommendedName>
</protein>
<feature type="domain" description="Insertion element IS150 protein InsJ-like helix-turn-helix" evidence="1">
    <location>
        <begin position="16"/>
        <end position="66"/>
    </location>
</feature>
<comment type="caution">
    <text evidence="2">The sequence shown here is derived from an EMBL/GenBank/DDBJ whole genome shotgun (WGS) entry which is preliminary data.</text>
</comment>
<dbReference type="Proteomes" id="UP000605427">
    <property type="component" value="Unassembled WGS sequence"/>
</dbReference>
<dbReference type="Pfam" id="PF13518">
    <property type="entry name" value="HTH_28"/>
    <property type="match status" value="1"/>
</dbReference>
<reference evidence="3" key="1">
    <citation type="journal article" date="2019" name="Int. J. Syst. Evol. Microbiol.">
        <title>The Global Catalogue of Microorganisms (GCM) 10K type strain sequencing project: providing services to taxonomists for standard genome sequencing and annotation.</title>
        <authorList>
            <consortium name="The Broad Institute Genomics Platform"/>
            <consortium name="The Broad Institute Genome Sequencing Center for Infectious Disease"/>
            <person name="Wu L."/>
            <person name="Ma J."/>
        </authorList>
    </citation>
    <scope>NUCLEOTIDE SEQUENCE [LARGE SCALE GENOMIC DNA]</scope>
    <source>
        <strain evidence="3">CCM 8702</strain>
    </source>
</reference>
<gene>
    <name evidence="2" type="ORF">GCM10007362_15090</name>
</gene>
<dbReference type="InterPro" id="IPR055247">
    <property type="entry name" value="InsJ-like_HTH"/>
</dbReference>
<dbReference type="InterPro" id="IPR009057">
    <property type="entry name" value="Homeodomain-like_sf"/>
</dbReference>
<name>A0ABQ1ZQ78_9BACL</name>
<accession>A0ABQ1ZQ78</accession>
<dbReference type="RefSeq" id="WP_172247188.1">
    <property type="nucleotide sequence ID" value="NZ_BMDD01000001.1"/>
</dbReference>
<keyword evidence="3" id="KW-1185">Reference proteome</keyword>
<dbReference type="EMBL" id="BMDD01000001">
    <property type="protein sequence ID" value="GGH74713.1"/>
    <property type="molecule type" value="Genomic_DNA"/>
</dbReference>
<evidence type="ECO:0000313" key="2">
    <source>
        <dbReference type="EMBL" id="GGH74713.1"/>
    </source>
</evidence>